<evidence type="ECO:0000313" key="2">
    <source>
        <dbReference type="Proteomes" id="UP000198649"/>
    </source>
</evidence>
<name>A0A1I3RA96_9ACTN</name>
<organism evidence="1 2">
    <name type="scientific">Nocardioides psychrotolerans</name>
    <dbReference type="NCBI Taxonomy" id="1005945"/>
    <lineage>
        <taxon>Bacteria</taxon>
        <taxon>Bacillati</taxon>
        <taxon>Actinomycetota</taxon>
        <taxon>Actinomycetes</taxon>
        <taxon>Propionibacteriales</taxon>
        <taxon>Nocardioidaceae</taxon>
        <taxon>Nocardioides</taxon>
    </lineage>
</organism>
<dbReference type="OrthoDB" id="3431291at2"/>
<gene>
    <name evidence="1" type="ORF">SAMN05216561_13034</name>
</gene>
<proteinExistence type="predicted"/>
<dbReference type="STRING" id="1005945.SAMN05216561_13034"/>
<reference evidence="1 2" key="1">
    <citation type="submission" date="2016-10" db="EMBL/GenBank/DDBJ databases">
        <authorList>
            <person name="de Groot N.N."/>
        </authorList>
    </citation>
    <scope>NUCLEOTIDE SEQUENCE [LARGE SCALE GENOMIC DNA]</scope>
    <source>
        <strain evidence="1 2">CGMCC 1.11156</strain>
    </source>
</reference>
<evidence type="ECO:0000313" key="1">
    <source>
        <dbReference type="EMBL" id="SFJ42980.1"/>
    </source>
</evidence>
<keyword evidence="2" id="KW-1185">Reference proteome</keyword>
<protein>
    <submittedName>
        <fullName evidence="1">Uncharacterized protein</fullName>
    </submittedName>
</protein>
<dbReference type="Proteomes" id="UP000198649">
    <property type="component" value="Unassembled WGS sequence"/>
</dbReference>
<accession>A0A1I3RA96</accession>
<sequence>MTGAREAPVDVVRRWETSGGHWRVLSRSDSSVVLGLFSCDGGEEMHRLTAASAELDPLLAGQTRSDD</sequence>
<dbReference type="AlphaFoldDB" id="A0A1I3RA96"/>
<dbReference type="EMBL" id="FOQG01000030">
    <property type="protein sequence ID" value="SFJ42980.1"/>
    <property type="molecule type" value="Genomic_DNA"/>
</dbReference>